<reference evidence="1 2" key="1">
    <citation type="journal article" date="2019" name="Int. J. Syst. Evol. Microbiol.">
        <title>The Global Catalogue of Microorganisms (GCM) 10K type strain sequencing project: providing services to taxonomists for standard genome sequencing and annotation.</title>
        <authorList>
            <consortium name="The Broad Institute Genomics Platform"/>
            <consortium name="The Broad Institute Genome Sequencing Center for Infectious Disease"/>
            <person name="Wu L."/>
            <person name="Ma J."/>
        </authorList>
    </citation>
    <scope>NUCLEOTIDE SEQUENCE [LARGE SCALE GENOMIC DNA]</scope>
    <source>
        <strain evidence="1 2">JCM 16327</strain>
    </source>
</reference>
<evidence type="ECO:0000313" key="1">
    <source>
        <dbReference type="EMBL" id="GAA0643255.1"/>
    </source>
</evidence>
<comment type="caution">
    <text evidence="1">The sequence shown here is derived from an EMBL/GenBank/DDBJ whole genome shotgun (WGS) entry which is preliminary data.</text>
</comment>
<keyword evidence="2" id="KW-1185">Reference proteome</keyword>
<protein>
    <submittedName>
        <fullName evidence="1">Uncharacterized protein</fullName>
    </submittedName>
</protein>
<accession>A0AAV3SWY2</accession>
<dbReference type="EMBL" id="BAAADU010000001">
    <property type="protein sequence ID" value="GAA0643255.1"/>
    <property type="molecule type" value="Genomic_DNA"/>
</dbReference>
<dbReference type="AlphaFoldDB" id="A0AAV3SWY2"/>
<name>A0AAV3SWY2_9EURY</name>
<gene>
    <name evidence="1" type="ORF">GCM10009019_01410</name>
</gene>
<dbReference type="RefSeq" id="WP_227262429.1">
    <property type="nucleotide sequence ID" value="NZ_BAAADU010000001.1"/>
</dbReference>
<organism evidence="1 2">
    <name type="scientific">Salarchaeum japonicum</name>
    <dbReference type="NCBI Taxonomy" id="555573"/>
    <lineage>
        <taxon>Archaea</taxon>
        <taxon>Methanobacteriati</taxon>
        <taxon>Methanobacteriota</taxon>
        <taxon>Stenosarchaea group</taxon>
        <taxon>Halobacteria</taxon>
        <taxon>Halobacteriales</taxon>
        <taxon>Halobacteriaceae</taxon>
    </lineage>
</organism>
<sequence length="200" mass="22677">MTEYVLTEEAVRDCIDELVELPVHRHFPGYLCLVREAGQEGRTTGLDFNYDEFFDAFFRVADGDKPYFVPFKEADDPNWPTLRFNENVAGTYAQSSLRDTSPLRDVANVDGSGHGATWTLVDEHWIPACTHFCNSTQIPVEALAGFLFRDYAFSAHAPDGNTLVDAFCEEFYYGRASDEFQHLYEMGAVDIGSEDFTEHE</sequence>
<proteinExistence type="predicted"/>
<dbReference type="GeneID" id="68574160"/>
<evidence type="ECO:0000313" key="2">
    <source>
        <dbReference type="Proteomes" id="UP001500194"/>
    </source>
</evidence>
<dbReference type="Proteomes" id="UP001500194">
    <property type="component" value="Unassembled WGS sequence"/>
</dbReference>